<protein>
    <submittedName>
        <fullName evidence="2">Uncharacterized protein</fullName>
    </submittedName>
</protein>
<gene>
    <name evidence="2" type="ORF">CYMTET_23540</name>
</gene>
<name>A0AAE0FXR5_9CHLO</name>
<proteinExistence type="predicted"/>
<dbReference type="AlphaFoldDB" id="A0AAE0FXR5"/>
<dbReference type="Proteomes" id="UP001190700">
    <property type="component" value="Unassembled WGS sequence"/>
</dbReference>
<evidence type="ECO:0000313" key="3">
    <source>
        <dbReference type="Proteomes" id="UP001190700"/>
    </source>
</evidence>
<evidence type="ECO:0000256" key="1">
    <source>
        <dbReference type="SAM" id="MobiDB-lite"/>
    </source>
</evidence>
<keyword evidence="3" id="KW-1185">Reference proteome</keyword>
<feature type="compositionally biased region" description="Acidic residues" evidence="1">
    <location>
        <begin position="7"/>
        <end position="28"/>
    </location>
</feature>
<organism evidence="2 3">
    <name type="scientific">Cymbomonas tetramitiformis</name>
    <dbReference type="NCBI Taxonomy" id="36881"/>
    <lineage>
        <taxon>Eukaryota</taxon>
        <taxon>Viridiplantae</taxon>
        <taxon>Chlorophyta</taxon>
        <taxon>Pyramimonadophyceae</taxon>
        <taxon>Pyramimonadales</taxon>
        <taxon>Pyramimonadaceae</taxon>
        <taxon>Cymbomonas</taxon>
    </lineage>
</organism>
<comment type="caution">
    <text evidence="2">The sequence shown here is derived from an EMBL/GenBank/DDBJ whole genome shotgun (WGS) entry which is preliminary data.</text>
</comment>
<sequence>MKQQAEPPDDDEEKDGEEEMDEGEDGVDEGDRVDAEMDIQCGQGEVPLATWEDQYVLWAKENGYNIQNCTDTHDEEHGQQLAFSDDDSGLLLLWNYSDTLLNSLLTLVQVHSWHDHSKKHLVKALPSHRLPNQPPEETMDFEEENYRIVCLVPEVPEAAAAVTPLGRPIWSGVFSLCNWEDYYYM</sequence>
<feature type="region of interest" description="Disordered" evidence="1">
    <location>
        <begin position="1"/>
        <end position="33"/>
    </location>
</feature>
<dbReference type="EMBL" id="LGRX02012111">
    <property type="protein sequence ID" value="KAK3267929.1"/>
    <property type="molecule type" value="Genomic_DNA"/>
</dbReference>
<accession>A0AAE0FXR5</accession>
<reference evidence="2 3" key="1">
    <citation type="journal article" date="2015" name="Genome Biol. Evol.">
        <title>Comparative Genomics of a Bacterivorous Green Alga Reveals Evolutionary Causalities and Consequences of Phago-Mixotrophic Mode of Nutrition.</title>
        <authorList>
            <person name="Burns J.A."/>
            <person name="Paasch A."/>
            <person name="Narechania A."/>
            <person name="Kim E."/>
        </authorList>
    </citation>
    <scope>NUCLEOTIDE SEQUENCE [LARGE SCALE GENOMIC DNA]</scope>
    <source>
        <strain evidence="2 3">PLY_AMNH</strain>
    </source>
</reference>
<evidence type="ECO:0000313" key="2">
    <source>
        <dbReference type="EMBL" id="KAK3267929.1"/>
    </source>
</evidence>